<evidence type="ECO:0000256" key="1">
    <source>
        <dbReference type="SAM" id="MobiDB-lite"/>
    </source>
</evidence>
<feature type="region of interest" description="Disordered" evidence="1">
    <location>
        <begin position="68"/>
        <end position="152"/>
    </location>
</feature>
<accession>A0A7Z0RNV8</accession>
<evidence type="ECO:0000313" key="2">
    <source>
        <dbReference type="EMBL" id="NZD62906.1"/>
    </source>
</evidence>
<sequence length="152" mass="16104">MKANEEPAFKSIVRQWDGGEHRLAGARASELLYGAGNKLNEKLFDELREKIPGIERYISAPAGGAVVETVSDQGGDPLAVQPENRKEATGASNLSSEAAKDQQDKIDKKLEPGRKARPKAAGSTSADKKGKGPAGDIVSTKLNPDPQNPTEA</sequence>
<dbReference type="Proteomes" id="UP000532162">
    <property type="component" value="Unassembled WGS sequence"/>
</dbReference>
<proteinExistence type="predicted"/>
<dbReference type="AlphaFoldDB" id="A0A7Z0RNV8"/>
<dbReference type="EMBL" id="JACCPJ010000002">
    <property type="protein sequence ID" value="NZD62906.1"/>
    <property type="molecule type" value="Genomic_DNA"/>
</dbReference>
<evidence type="ECO:0000313" key="3">
    <source>
        <dbReference type="Proteomes" id="UP000532162"/>
    </source>
</evidence>
<protein>
    <submittedName>
        <fullName evidence="2">Uncharacterized protein</fullName>
    </submittedName>
</protein>
<feature type="compositionally biased region" description="Basic and acidic residues" evidence="1">
    <location>
        <begin position="98"/>
        <end position="114"/>
    </location>
</feature>
<dbReference type="RefSeq" id="WP_180695263.1">
    <property type="nucleotide sequence ID" value="NZ_JACCPJ010000002.1"/>
</dbReference>
<gene>
    <name evidence="2" type="ORF">HX900_17520</name>
</gene>
<reference evidence="2 3" key="1">
    <citation type="submission" date="2020-07" db="EMBL/GenBank/DDBJ databases">
        <authorList>
            <person name="Sun Q."/>
        </authorList>
    </citation>
    <scope>NUCLEOTIDE SEQUENCE [LARGE SCALE GENOMIC DNA]</scope>
    <source>
        <strain evidence="2 3">WYCCWR 11290</strain>
    </source>
</reference>
<name>A0A7Z0RNV8_9HYPH</name>
<organism evidence="2 3">
    <name type="scientific">Rhizobium changzhiense</name>
    <dbReference type="NCBI Taxonomy" id="2692317"/>
    <lineage>
        <taxon>Bacteria</taxon>
        <taxon>Pseudomonadati</taxon>
        <taxon>Pseudomonadota</taxon>
        <taxon>Alphaproteobacteria</taxon>
        <taxon>Hyphomicrobiales</taxon>
        <taxon>Rhizobiaceae</taxon>
        <taxon>Rhizobium/Agrobacterium group</taxon>
        <taxon>Rhizobium</taxon>
    </lineage>
</organism>
<comment type="caution">
    <text evidence="2">The sequence shown here is derived from an EMBL/GenBank/DDBJ whole genome shotgun (WGS) entry which is preliminary data.</text>
</comment>